<comment type="caution">
    <text evidence="15">The sequence shown here is derived from an EMBL/GenBank/DDBJ whole genome shotgun (WGS) entry which is preliminary data.</text>
</comment>
<name>A0A0D1M7Z6_9SPHN</name>
<accession>A0A0D1M7Z6</accession>
<evidence type="ECO:0000313" key="15">
    <source>
        <dbReference type="EMBL" id="KIU26842.1"/>
    </source>
</evidence>
<feature type="transmembrane region" description="Helical" evidence="14">
    <location>
        <begin position="190"/>
        <end position="208"/>
    </location>
</feature>
<evidence type="ECO:0000256" key="9">
    <source>
        <dbReference type="ARBA" id="ARBA00023136"/>
    </source>
</evidence>
<evidence type="ECO:0000256" key="13">
    <source>
        <dbReference type="ARBA" id="ARBA00047594"/>
    </source>
</evidence>
<gene>
    <name evidence="14" type="primary">uppP</name>
    <name evidence="15" type="ORF">SR41_12260</name>
</gene>
<evidence type="ECO:0000256" key="5">
    <source>
        <dbReference type="ARBA" id="ARBA00022475"/>
    </source>
</evidence>
<dbReference type="HAMAP" id="MF_01006">
    <property type="entry name" value="Undec_diphosphatase"/>
    <property type="match status" value="1"/>
</dbReference>
<evidence type="ECO:0000256" key="1">
    <source>
        <dbReference type="ARBA" id="ARBA00004651"/>
    </source>
</evidence>
<proteinExistence type="inferred from homology"/>
<evidence type="ECO:0000256" key="12">
    <source>
        <dbReference type="ARBA" id="ARBA00032932"/>
    </source>
</evidence>
<keyword evidence="8 14" id="KW-1133">Transmembrane helix</keyword>
<sequence length="270" mass="28727">MIDPTALVAPVVLGIVEGLTEFIPVSSTGHLILTERLIGYEGRQAGIVDVVIQVGAILAVCWLYRAKLWLVVTGLKGDAGARRFSRNVLIAFIPSVIVGGLAHDFIKQVLFSPYVVVVSLVAGGIAIIVIERWAKRRAVVAGDVEHLSPSLALGIGLCQLLSLIPGVSRSGATIMGGVALGVERRAATEFSFFLAIPTMFGAATLDLYKNRDIIGVDDVMAIGVGLVVSFVVAMAVVRWLVRYVGRHGFEPFGWYRIVFGFVVAGLLASG</sequence>
<keyword evidence="7 14" id="KW-0378">Hydrolase</keyword>
<comment type="function">
    <text evidence="14">Catalyzes the dephosphorylation of undecaprenyl diphosphate (UPP). Confers resistance to bacitracin.</text>
</comment>
<dbReference type="PANTHER" id="PTHR30622">
    <property type="entry name" value="UNDECAPRENYL-DIPHOSPHATASE"/>
    <property type="match status" value="1"/>
</dbReference>
<dbReference type="PANTHER" id="PTHR30622:SF3">
    <property type="entry name" value="UNDECAPRENYL-DIPHOSPHATASE"/>
    <property type="match status" value="1"/>
</dbReference>
<keyword evidence="9 14" id="KW-0472">Membrane</keyword>
<comment type="subcellular location">
    <subcellularLocation>
        <location evidence="1 14">Cell membrane</location>
        <topology evidence="1 14">Multi-pass membrane protein</topology>
    </subcellularLocation>
</comment>
<protein>
    <recommendedName>
        <fullName evidence="4 14">Undecaprenyl-diphosphatase</fullName>
        <ecNumber evidence="3 14">3.6.1.27</ecNumber>
    </recommendedName>
    <alternativeName>
        <fullName evidence="12 14">Bacitracin resistance protein</fullName>
    </alternativeName>
    <alternativeName>
        <fullName evidence="11 14">Undecaprenyl pyrophosphate phosphatase</fullName>
    </alternativeName>
</protein>
<keyword evidence="14" id="KW-0573">Peptidoglycan synthesis</keyword>
<dbReference type="GO" id="GO:0009252">
    <property type="term" value="P:peptidoglycan biosynthetic process"/>
    <property type="evidence" value="ECO:0007669"/>
    <property type="project" value="UniProtKB-KW"/>
</dbReference>
<dbReference type="NCBIfam" id="TIGR00753">
    <property type="entry name" value="undec_PP_bacA"/>
    <property type="match status" value="1"/>
</dbReference>
<comment type="miscellaneous">
    <text evidence="14">Bacitracin is thought to be involved in the inhibition of peptidoglycan synthesis by sequestering undecaprenyl diphosphate, thereby reducing the pool of lipid carrier available.</text>
</comment>
<comment type="catalytic activity">
    <reaction evidence="13 14">
        <text>di-trans,octa-cis-undecaprenyl diphosphate + H2O = di-trans,octa-cis-undecaprenyl phosphate + phosphate + H(+)</text>
        <dbReference type="Rhea" id="RHEA:28094"/>
        <dbReference type="ChEBI" id="CHEBI:15377"/>
        <dbReference type="ChEBI" id="CHEBI:15378"/>
        <dbReference type="ChEBI" id="CHEBI:43474"/>
        <dbReference type="ChEBI" id="CHEBI:58405"/>
        <dbReference type="ChEBI" id="CHEBI:60392"/>
        <dbReference type="EC" id="3.6.1.27"/>
    </reaction>
</comment>
<keyword evidence="14" id="KW-0133">Cell shape</keyword>
<dbReference type="Proteomes" id="UP000033203">
    <property type="component" value="Unassembled WGS sequence"/>
</dbReference>
<dbReference type="GO" id="GO:0071555">
    <property type="term" value="P:cell wall organization"/>
    <property type="evidence" value="ECO:0007669"/>
    <property type="project" value="UniProtKB-KW"/>
</dbReference>
<feature type="transmembrane region" description="Helical" evidence="14">
    <location>
        <begin position="42"/>
        <end position="64"/>
    </location>
</feature>
<keyword evidence="5 14" id="KW-1003">Cell membrane</keyword>
<feature type="transmembrane region" description="Helical" evidence="14">
    <location>
        <begin position="84"/>
        <end position="103"/>
    </location>
</feature>
<reference evidence="15 16" key="1">
    <citation type="submission" date="2015-01" db="EMBL/GenBank/DDBJ databases">
        <title>Genome of Sphingomonas taxi strain 30a.</title>
        <authorList>
            <person name="Eevers N."/>
            <person name="Van Hamme J."/>
            <person name="Bottos E."/>
            <person name="Weyens N."/>
            <person name="Vangronsveld J."/>
        </authorList>
    </citation>
    <scope>NUCLEOTIDE SEQUENCE [LARGE SCALE GENOMIC DNA]</scope>
    <source>
        <strain evidence="15 16">30a</strain>
    </source>
</reference>
<feature type="transmembrane region" description="Helical" evidence="14">
    <location>
        <begin position="220"/>
        <end position="241"/>
    </location>
</feature>
<evidence type="ECO:0000256" key="10">
    <source>
        <dbReference type="ARBA" id="ARBA00023251"/>
    </source>
</evidence>
<keyword evidence="14" id="KW-0961">Cell wall biogenesis/degradation</keyword>
<evidence type="ECO:0000256" key="8">
    <source>
        <dbReference type="ARBA" id="ARBA00022989"/>
    </source>
</evidence>
<evidence type="ECO:0000313" key="16">
    <source>
        <dbReference type="Proteomes" id="UP000033203"/>
    </source>
</evidence>
<feature type="transmembrane region" description="Helical" evidence="14">
    <location>
        <begin position="109"/>
        <end position="130"/>
    </location>
</feature>
<evidence type="ECO:0000256" key="3">
    <source>
        <dbReference type="ARBA" id="ARBA00012374"/>
    </source>
</evidence>
<dbReference type="GO" id="GO:0008360">
    <property type="term" value="P:regulation of cell shape"/>
    <property type="evidence" value="ECO:0007669"/>
    <property type="project" value="UniProtKB-KW"/>
</dbReference>
<dbReference type="NCBIfam" id="NF001390">
    <property type="entry name" value="PRK00281.1-4"/>
    <property type="match status" value="1"/>
</dbReference>
<keyword evidence="10 14" id="KW-0046">Antibiotic resistance</keyword>
<dbReference type="EMBL" id="JXTP01000058">
    <property type="protein sequence ID" value="KIU26842.1"/>
    <property type="molecule type" value="Genomic_DNA"/>
</dbReference>
<organism evidence="15 16">
    <name type="scientific">Sphingomonas melonis</name>
    <dbReference type="NCBI Taxonomy" id="152682"/>
    <lineage>
        <taxon>Bacteria</taxon>
        <taxon>Pseudomonadati</taxon>
        <taxon>Pseudomonadota</taxon>
        <taxon>Alphaproteobacteria</taxon>
        <taxon>Sphingomonadales</taxon>
        <taxon>Sphingomonadaceae</taxon>
        <taxon>Sphingomonas</taxon>
    </lineage>
</organism>
<dbReference type="GO" id="GO:0005886">
    <property type="term" value="C:plasma membrane"/>
    <property type="evidence" value="ECO:0007669"/>
    <property type="project" value="UniProtKB-SubCell"/>
</dbReference>
<dbReference type="GO" id="GO:0050380">
    <property type="term" value="F:undecaprenyl-diphosphatase activity"/>
    <property type="evidence" value="ECO:0007669"/>
    <property type="project" value="UniProtKB-UniRule"/>
</dbReference>
<evidence type="ECO:0000256" key="11">
    <source>
        <dbReference type="ARBA" id="ARBA00032707"/>
    </source>
</evidence>
<keyword evidence="6 14" id="KW-0812">Transmembrane</keyword>
<feature type="transmembrane region" description="Helical" evidence="14">
    <location>
        <begin position="253"/>
        <end position="269"/>
    </location>
</feature>
<dbReference type="GO" id="GO:0046677">
    <property type="term" value="P:response to antibiotic"/>
    <property type="evidence" value="ECO:0007669"/>
    <property type="project" value="UniProtKB-UniRule"/>
</dbReference>
<dbReference type="InterPro" id="IPR003824">
    <property type="entry name" value="UppP"/>
</dbReference>
<evidence type="ECO:0000256" key="6">
    <source>
        <dbReference type="ARBA" id="ARBA00022692"/>
    </source>
</evidence>
<dbReference type="PATRIC" id="fig|1549858.7.peg.837"/>
<evidence type="ECO:0000256" key="7">
    <source>
        <dbReference type="ARBA" id="ARBA00022801"/>
    </source>
</evidence>
<evidence type="ECO:0000256" key="14">
    <source>
        <dbReference type="HAMAP-Rule" id="MF_01006"/>
    </source>
</evidence>
<evidence type="ECO:0000256" key="4">
    <source>
        <dbReference type="ARBA" id="ARBA00021581"/>
    </source>
</evidence>
<evidence type="ECO:0000256" key="2">
    <source>
        <dbReference type="ARBA" id="ARBA00010621"/>
    </source>
</evidence>
<comment type="similarity">
    <text evidence="2 14">Belongs to the UppP family.</text>
</comment>
<dbReference type="EC" id="3.6.1.27" evidence="3 14"/>
<dbReference type="NCBIfam" id="NF001389">
    <property type="entry name" value="PRK00281.1-2"/>
    <property type="match status" value="1"/>
</dbReference>
<dbReference type="AlphaFoldDB" id="A0A0D1M7Z6"/>
<dbReference type="Pfam" id="PF02673">
    <property type="entry name" value="BacA"/>
    <property type="match status" value="1"/>
</dbReference>